<dbReference type="Proteomes" id="UP000310314">
    <property type="component" value="Unassembled WGS sequence"/>
</dbReference>
<dbReference type="Pfam" id="PF13180">
    <property type="entry name" value="PDZ_2"/>
    <property type="match status" value="1"/>
</dbReference>
<dbReference type="PANTHER" id="PTHR12147:SF26">
    <property type="entry name" value="PEPTIDASE M28 DOMAIN-CONTAINING PROTEIN"/>
    <property type="match status" value="1"/>
</dbReference>
<dbReference type="SUPFAM" id="SSF53187">
    <property type="entry name" value="Zn-dependent exopeptidases"/>
    <property type="match status" value="1"/>
</dbReference>
<dbReference type="RefSeq" id="WP_138657022.1">
    <property type="nucleotide sequence ID" value="NZ_VATY01000001.1"/>
</dbReference>
<organism evidence="3 4">
    <name type="scientific">Maribacter algarum</name>
    <name type="common">ex Zhang et al. 2020</name>
    <dbReference type="NCBI Taxonomy" id="2578118"/>
    <lineage>
        <taxon>Bacteria</taxon>
        <taxon>Pseudomonadati</taxon>
        <taxon>Bacteroidota</taxon>
        <taxon>Flavobacteriia</taxon>
        <taxon>Flavobacteriales</taxon>
        <taxon>Flavobacteriaceae</taxon>
        <taxon>Maribacter</taxon>
    </lineage>
</organism>
<keyword evidence="4" id="KW-1185">Reference proteome</keyword>
<dbReference type="GO" id="GO:0008235">
    <property type="term" value="F:metalloexopeptidase activity"/>
    <property type="evidence" value="ECO:0007669"/>
    <property type="project" value="InterPro"/>
</dbReference>
<feature type="domain" description="PDZ" evidence="2">
    <location>
        <begin position="339"/>
        <end position="405"/>
    </location>
</feature>
<evidence type="ECO:0000259" key="1">
    <source>
        <dbReference type="Pfam" id="PF04389"/>
    </source>
</evidence>
<dbReference type="PANTHER" id="PTHR12147">
    <property type="entry name" value="METALLOPEPTIDASE M28 FAMILY MEMBER"/>
    <property type="match status" value="1"/>
</dbReference>
<dbReference type="Pfam" id="PF04389">
    <property type="entry name" value="Peptidase_M28"/>
    <property type="match status" value="1"/>
</dbReference>
<sequence length="406" mass="44857">MKNILPLLFLLTILSCKTEKPKAVSLKEDVAILANDSLRGRETGSYGELMAAGYLQQRMEDIGLQPKGKKGTYLQTFTFKPRTDPHSEVQFVTGDSTITGTNVIGYIDNRAEKTVIIGAHYDHLGLGGEGSLYREGAAIHNGADDNASGVSVMLKLAKRLQDSLNGSNYLFVAFSGEEMGLLGSNYFTKNPTIDLSKANYMINMDMVGRLREDKTLSISGTGTTPIWPQVLNSTNTGFKLVLNESGIGPSDHTSFYLQNIPVLHLFTGQHEDYHKPTDDYEKLNYEGMGMISNYIYEIIKELDDDPKLTFKKTKNESEEVPRFKVALGVVPDYLFDGKGMRIDGISDDKPAQKAGLKKGDVVIQLGDSLVTDMMSYMRALSTFEEGNVTKVIIDREGKKVEVGVKF</sequence>
<dbReference type="CDD" id="cd05663">
    <property type="entry name" value="M28_like_PA_PDZ_associated"/>
    <property type="match status" value="1"/>
</dbReference>
<dbReference type="InterPro" id="IPR045175">
    <property type="entry name" value="M28_fam"/>
</dbReference>
<evidence type="ECO:0000313" key="3">
    <source>
        <dbReference type="EMBL" id="TMM59032.1"/>
    </source>
</evidence>
<dbReference type="EMBL" id="VATY01000001">
    <property type="protein sequence ID" value="TMM59032.1"/>
    <property type="molecule type" value="Genomic_DNA"/>
</dbReference>
<evidence type="ECO:0000313" key="4">
    <source>
        <dbReference type="Proteomes" id="UP000310314"/>
    </source>
</evidence>
<dbReference type="InterPro" id="IPR036034">
    <property type="entry name" value="PDZ_sf"/>
</dbReference>
<dbReference type="PROSITE" id="PS51257">
    <property type="entry name" value="PROKAR_LIPOPROTEIN"/>
    <property type="match status" value="1"/>
</dbReference>
<evidence type="ECO:0000259" key="2">
    <source>
        <dbReference type="Pfam" id="PF13180"/>
    </source>
</evidence>
<gene>
    <name evidence="3" type="ORF">FEE95_06250</name>
</gene>
<dbReference type="Gene3D" id="2.30.42.10">
    <property type="match status" value="1"/>
</dbReference>
<dbReference type="OrthoDB" id="1521787at2"/>
<dbReference type="InterPro" id="IPR007484">
    <property type="entry name" value="Peptidase_M28"/>
</dbReference>
<dbReference type="InterPro" id="IPR001478">
    <property type="entry name" value="PDZ"/>
</dbReference>
<dbReference type="Gene3D" id="3.40.630.10">
    <property type="entry name" value="Zn peptidases"/>
    <property type="match status" value="1"/>
</dbReference>
<comment type="caution">
    <text evidence="3">The sequence shown here is derived from an EMBL/GenBank/DDBJ whole genome shotgun (WGS) entry which is preliminary data.</text>
</comment>
<dbReference type="GO" id="GO:0006508">
    <property type="term" value="P:proteolysis"/>
    <property type="evidence" value="ECO:0007669"/>
    <property type="project" value="InterPro"/>
</dbReference>
<proteinExistence type="predicted"/>
<reference evidence="3 4" key="1">
    <citation type="submission" date="2019-05" db="EMBL/GenBank/DDBJ databases">
        <authorList>
            <person name="Zhang J.-Y."/>
            <person name="Feg X."/>
            <person name="Du Z.-J."/>
        </authorList>
    </citation>
    <scope>NUCLEOTIDE SEQUENCE [LARGE SCALE GENOMIC DNA]</scope>
    <source>
        <strain evidence="3 4">RZ26</strain>
    </source>
</reference>
<feature type="domain" description="Peptidase M28" evidence="1">
    <location>
        <begin position="102"/>
        <end position="297"/>
    </location>
</feature>
<dbReference type="AlphaFoldDB" id="A0A5S3PXQ1"/>
<protein>
    <submittedName>
        <fullName evidence="3">M28 family peptidase</fullName>
    </submittedName>
</protein>
<dbReference type="SUPFAM" id="SSF50156">
    <property type="entry name" value="PDZ domain-like"/>
    <property type="match status" value="1"/>
</dbReference>
<accession>A0A5S3PXQ1</accession>
<name>A0A5S3PXQ1_9FLAO</name>